<keyword evidence="1" id="KW-0472">Membrane</keyword>
<dbReference type="EMBL" id="UINC01063307">
    <property type="protein sequence ID" value="SVB90805.1"/>
    <property type="molecule type" value="Genomic_DNA"/>
</dbReference>
<sequence length="138" mass="16147">MFWKSIGYEVGVITLAPTYPLGKVYKGYKNKIFSKEIYQGVTVYRVHAVTGYTESKMKKYLKYLNFMIIGGVLSIFIGKKYDYVFGYNLGALTDMLPAVLIRKLFKKPLMIWVQDIWPDSLYAYGFRKTKLRSYFLNI</sequence>
<proteinExistence type="predicted"/>
<evidence type="ECO:0000313" key="2">
    <source>
        <dbReference type="EMBL" id="SVB90805.1"/>
    </source>
</evidence>
<feature type="transmembrane region" description="Helical" evidence="1">
    <location>
        <begin position="84"/>
        <end position="101"/>
    </location>
</feature>
<feature type="transmembrane region" description="Helical" evidence="1">
    <location>
        <begin position="60"/>
        <end position="78"/>
    </location>
</feature>
<reference evidence="2" key="1">
    <citation type="submission" date="2018-05" db="EMBL/GenBank/DDBJ databases">
        <authorList>
            <person name="Lanie J.A."/>
            <person name="Ng W.-L."/>
            <person name="Kazmierczak K.M."/>
            <person name="Andrzejewski T.M."/>
            <person name="Davidsen T.M."/>
            <person name="Wayne K.J."/>
            <person name="Tettelin H."/>
            <person name="Glass J.I."/>
            <person name="Rusch D."/>
            <person name="Podicherti R."/>
            <person name="Tsui H.-C.T."/>
            <person name="Winkler M.E."/>
        </authorList>
    </citation>
    <scope>NUCLEOTIDE SEQUENCE</scope>
</reference>
<keyword evidence="1" id="KW-0812">Transmembrane</keyword>
<name>A0A382HUL6_9ZZZZ</name>
<keyword evidence="1" id="KW-1133">Transmembrane helix</keyword>
<organism evidence="2">
    <name type="scientific">marine metagenome</name>
    <dbReference type="NCBI Taxonomy" id="408172"/>
    <lineage>
        <taxon>unclassified sequences</taxon>
        <taxon>metagenomes</taxon>
        <taxon>ecological metagenomes</taxon>
    </lineage>
</organism>
<dbReference type="AlphaFoldDB" id="A0A382HUL6"/>
<protein>
    <recommendedName>
        <fullName evidence="3">Glycosyltransferase subfamily 4-like N-terminal domain-containing protein</fullName>
    </recommendedName>
</protein>
<evidence type="ECO:0000256" key="1">
    <source>
        <dbReference type="SAM" id="Phobius"/>
    </source>
</evidence>
<gene>
    <name evidence="2" type="ORF">METZ01_LOCUS243659</name>
</gene>
<dbReference type="SUPFAM" id="SSF53756">
    <property type="entry name" value="UDP-Glycosyltransferase/glycogen phosphorylase"/>
    <property type="match status" value="1"/>
</dbReference>
<evidence type="ECO:0008006" key="3">
    <source>
        <dbReference type="Google" id="ProtNLM"/>
    </source>
</evidence>
<feature type="non-terminal residue" evidence="2">
    <location>
        <position position="138"/>
    </location>
</feature>
<accession>A0A382HUL6</accession>